<dbReference type="AlphaFoldDB" id="A0A974WES6"/>
<dbReference type="Proteomes" id="UP000662783">
    <property type="component" value="Chromosome"/>
</dbReference>
<dbReference type="Pfam" id="PF14060">
    <property type="entry name" value="DUF4252"/>
    <property type="match status" value="1"/>
</dbReference>
<keyword evidence="3" id="KW-1185">Reference proteome</keyword>
<gene>
    <name evidence="2" type="ORF">JR347_10690</name>
</gene>
<evidence type="ECO:0000256" key="1">
    <source>
        <dbReference type="SAM" id="SignalP"/>
    </source>
</evidence>
<evidence type="ECO:0000313" key="2">
    <source>
        <dbReference type="EMBL" id="QSE96083.1"/>
    </source>
</evidence>
<organism evidence="2 3">
    <name type="scientific">Fulvivirga lutea</name>
    <dbReference type="NCBI Taxonomy" id="2810512"/>
    <lineage>
        <taxon>Bacteria</taxon>
        <taxon>Pseudomonadati</taxon>
        <taxon>Bacteroidota</taxon>
        <taxon>Cytophagia</taxon>
        <taxon>Cytophagales</taxon>
        <taxon>Fulvivirgaceae</taxon>
        <taxon>Fulvivirga</taxon>
    </lineage>
</organism>
<dbReference type="KEGG" id="fuv:JR347_10690"/>
<protein>
    <submittedName>
        <fullName evidence="2">DUF4252 domain-containing protein</fullName>
    </submittedName>
</protein>
<name>A0A974WES6_9BACT</name>
<keyword evidence="1" id="KW-0732">Signal</keyword>
<sequence length="155" mass="17790">MMKTLTLLLLALPVICFSQSKTTKAFHDDHEDAFVLFFYSNTLKMLNQDDNPEFEELIKDIDKMKFIRVDKAAENVDKDDYKELVASYYDEDFEDLMTMRHEGMNVNAYIQEEDGVTTGIVLLMQDNESLSILDIKGSVAISKLATLISKVQNFN</sequence>
<evidence type="ECO:0000313" key="3">
    <source>
        <dbReference type="Proteomes" id="UP000662783"/>
    </source>
</evidence>
<dbReference type="EMBL" id="CP070608">
    <property type="protein sequence ID" value="QSE96083.1"/>
    <property type="molecule type" value="Genomic_DNA"/>
</dbReference>
<reference evidence="2" key="1">
    <citation type="submission" date="2021-02" db="EMBL/GenBank/DDBJ databases">
        <title>Fulvivirga sp. S481 isolated from sea water.</title>
        <authorList>
            <person name="Bae S.S."/>
            <person name="Baek K."/>
        </authorList>
    </citation>
    <scope>NUCLEOTIDE SEQUENCE</scope>
    <source>
        <strain evidence="2">S481</strain>
    </source>
</reference>
<dbReference type="RefSeq" id="WP_205720596.1">
    <property type="nucleotide sequence ID" value="NZ_CP070608.1"/>
</dbReference>
<feature type="signal peptide" evidence="1">
    <location>
        <begin position="1"/>
        <end position="18"/>
    </location>
</feature>
<feature type="chain" id="PRO_5037540141" evidence="1">
    <location>
        <begin position="19"/>
        <end position="155"/>
    </location>
</feature>
<accession>A0A974WES6</accession>
<dbReference type="InterPro" id="IPR025348">
    <property type="entry name" value="DUF4252"/>
</dbReference>
<proteinExistence type="predicted"/>